<name>A0ABS1HR18_9BACT</name>
<dbReference type="EMBL" id="JAENRR010000080">
    <property type="protein sequence ID" value="MBK3519619.1"/>
    <property type="molecule type" value="Genomic_DNA"/>
</dbReference>
<reference evidence="1 2" key="1">
    <citation type="submission" date="2021-01" db="EMBL/GenBank/DDBJ databases">
        <title>Carboxyliciviraga sp.nov., isolated from coastal sediments.</title>
        <authorList>
            <person name="Lu D."/>
            <person name="Zhang T."/>
        </authorList>
    </citation>
    <scope>NUCLEOTIDE SEQUENCE [LARGE SCALE GENOMIC DNA]</scope>
    <source>
        <strain evidence="1 2">N1Y132</strain>
    </source>
</reference>
<organism evidence="1 2">
    <name type="scientific">Carboxylicivirga marina</name>
    <dbReference type="NCBI Taxonomy" id="2800988"/>
    <lineage>
        <taxon>Bacteria</taxon>
        <taxon>Pseudomonadati</taxon>
        <taxon>Bacteroidota</taxon>
        <taxon>Bacteroidia</taxon>
        <taxon>Marinilabiliales</taxon>
        <taxon>Marinilabiliaceae</taxon>
        <taxon>Carboxylicivirga</taxon>
    </lineage>
</organism>
<dbReference type="RefSeq" id="WP_200466838.1">
    <property type="nucleotide sequence ID" value="NZ_JAENRR010000080.1"/>
</dbReference>
<accession>A0ABS1HR18</accession>
<dbReference type="Proteomes" id="UP000605676">
    <property type="component" value="Unassembled WGS sequence"/>
</dbReference>
<protein>
    <submittedName>
        <fullName evidence="1">Uncharacterized protein</fullName>
    </submittedName>
</protein>
<gene>
    <name evidence="1" type="ORF">JIV24_19910</name>
</gene>
<keyword evidence="2" id="KW-1185">Reference proteome</keyword>
<sequence length="278" mass="32701">MKLVLSIFLLSFLISKSYSQDLIRVSIPYQISESEIYESVKWKNLNSTIDYNNIDEITDSIYYDDMLDEKHMFISTEIGLKYFDLDINENLILFDELGKITGEVKFDHFEYLENMIEGGFYAIYKSINEGTDFSDCTYSLSKSSLKLIDKAYNINQKQIKNFNTDLYYSYETQDYEYEDQKYQLTLLSSEKEPIDYNNRIFDSMLLRSYNGRNDTLLSIAKQYVLLGLYTVPININDFPIFLFKIGVPDTDYIDFVTVYNDEEFQISSGVIKKINNRP</sequence>
<proteinExistence type="predicted"/>
<evidence type="ECO:0000313" key="2">
    <source>
        <dbReference type="Proteomes" id="UP000605676"/>
    </source>
</evidence>
<evidence type="ECO:0000313" key="1">
    <source>
        <dbReference type="EMBL" id="MBK3519619.1"/>
    </source>
</evidence>
<comment type="caution">
    <text evidence="1">The sequence shown here is derived from an EMBL/GenBank/DDBJ whole genome shotgun (WGS) entry which is preliminary data.</text>
</comment>